<gene>
    <name evidence="1" type="ORF">B296_00054742</name>
</gene>
<organism evidence="1 2">
    <name type="scientific">Ensete ventricosum</name>
    <name type="common">Abyssinian banana</name>
    <name type="synonym">Musa ensete</name>
    <dbReference type="NCBI Taxonomy" id="4639"/>
    <lineage>
        <taxon>Eukaryota</taxon>
        <taxon>Viridiplantae</taxon>
        <taxon>Streptophyta</taxon>
        <taxon>Embryophyta</taxon>
        <taxon>Tracheophyta</taxon>
        <taxon>Spermatophyta</taxon>
        <taxon>Magnoliopsida</taxon>
        <taxon>Liliopsida</taxon>
        <taxon>Zingiberales</taxon>
        <taxon>Musaceae</taxon>
        <taxon>Ensete</taxon>
    </lineage>
</organism>
<evidence type="ECO:0000313" key="2">
    <source>
        <dbReference type="Proteomes" id="UP000287651"/>
    </source>
</evidence>
<protein>
    <submittedName>
        <fullName evidence="1">Uncharacterized protein</fullName>
    </submittedName>
</protein>
<sequence>MLDLLHLLYPDLEYTLGDHWKKTGRLAVRISEAVGFTGDADLEPTIMNMKKVADDSARAKFDNPIRSHYHALARSSSCEGRRS</sequence>
<name>A0A426X2C0_ENSVE</name>
<dbReference type="EMBL" id="AMZH03028602">
    <property type="protein sequence ID" value="RRT33624.1"/>
    <property type="molecule type" value="Genomic_DNA"/>
</dbReference>
<proteinExistence type="predicted"/>
<accession>A0A426X2C0</accession>
<dbReference type="Proteomes" id="UP000287651">
    <property type="component" value="Unassembled WGS sequence"/>
</dbReference>
<evidence type="ECO:0000313" key="1">
    <source>
        <dbReference type="EMBL" id="RRT33624.1"/>
    </source>
</evidence>
<comment type="caution">
    <text evidence="1">The sequence shown here is derived from an EMBL/GenBank/DDBJ whole genome shotgun (WGS) entry which is preliminary data.</text>
</comment>
<reference evidence="1 2" key="1">
    <citation type="journal article" date="2014" name="Agronomy (Basel)">
        <title>A Draft Genome Sequence for Ensete ventricosum, the Drought-Tolerant Tree Against Hunger.</title>
        <authorList>
            <person name="Harrison J."/>
            <person name="Moore K.A."/>
            <person name="Paszkiewicz K."/>
            <person name="Jones T."/>
            <person name="Grant M."/>
            <person name="Ambacheew D."/>
            <person name="Muzemil S."/>
            <person name="Studholme D.J."/>
        </authorList>
    </citation>
    <scope>NUCLEOTIDE SEQUENCE [LARGE SCALE GENOMIC DNA]</scope>
</reference>
<dbReference type="AlphaFoldDB" id="A0A426X2C0"/>